<dbReference type="Pfam" id="PF14352">
    <property type="entry name" value="DUF4402"/>
    <property type="match status" value="1"/>
</dbReference>
<dbReference type="InterPro" id="IPR010916">
    <property type="entry name" value="TonB_box_CS"/>
</dbReference>
<reference evidence="3" key="1">
    <citation type="journal article" date="2019" name="Int. J. Syst. Evol. Microbiol.">
        <title>The Global Catalogue of Microorganisms (GCM) 10K type strain sequencing project: providing services to taxonomists for standard genome sequencing and annotation.</title>
        <authorList>
            <consortium name="The Broad Institute Genomics Platform"/>
            <consortium name="The Broad Institute Genome Sequencing Center for Infectious Disease"/>
            <person name="Wu L."/>
            <person name="Ma J."/>
        </authorList>
    </citation>
    <scope>NUCLEOTIDE SEQUENCE [LARGE SCALE GENOMIC DNA]</scope>
    <source>
        <strain evidence="3">NBRC 102146</strain>
    </source>
</reference>
<sequence length="170" mass="16970">MTKNIIKGLAALCAFATPAAAQQVGVTGAKPTASVNVQKPIQLAGVRNLVFGTVLLGTFTGTDTVSVTPSGRTCGTTGGLTCSGTFSTAQYRVTGSNNQVALISSVTPTVTMTNGAGGTLVLTPSFPSSTTIDNSGNPGKIFEVGGSLAFTAGQADGVYTGTLDIQVAYQ</sequence>
<evidence type="ECO:0000313" key="3">
    <source>
        <dbReference type="Proteomes" id="UP001156703"/>
    </source>
</evidence>
<feature type="chain" id="PRO_5045318178" description="DUF4402 domain-containing protein" evidence="1">
    <location>
        <begin position="22"/>
        <end position="170"/>
    </location>
</feature>
<evidence type="ECO:0000256" key="1">
    <source>
        <dbReference type="SAM" id="SignalP"/>
    </source>
</evidence>
<dbReference type="RefSeq" id="WP_029941702.1">
    <property type="nucleotide sequence ID" value="NZ_BSOO01000003.1"/>
</dbReference>
<dbReference type="PROSITE" id="PS00430">
    <property type="entry name" value="TONB_DEPENDENT_REC_1"/>
    <property type="match status" value="1"/>
</dbReference>
<evidence type="ECO:0008006" key="4">
    <source>
        <dbReference type="Google" id="ProtNLM"/>
    </source>
</evidence>
<proteinExistence type="predicted"/>
<keyword evidence="3" id="KW-1185">Reference proteome</keyword>
<organism evidence="2 3">
    <name type="scientific">Sphingomonas astaxanthinifaciens DSM 22298</name>
    <dbReference type="NCBI Taxonomy" id="1123267"/>
    <lineage>
        <taxon>Bacteria</taxon>
        <taxon>Pseudomonadati</taxon>
        <taxon>Pseudomonadota</taxon>
        <taxon>Alphaproteobacteria</taxon>
        <taxon>Sphingomonadales</taxon>
        <taxon>Sphingomonadaceae</taxon>
        <taxon>Sphingomonas</taxon>
    </lineage>
</organism>
<comment type="caution">
    <text evidence="2">The sequence shown here is derived from an EMBL/GenBank/DDBJ whole genome shotgun (WGS) entry which is preliminary data.</text>
</comment>
<feature type="signal peptide" evidence="1">
    <location>
        <begin position="1"/>
        <end position="21"/>
    </location>
</feature>
<evidence type="ECO:0000313" key="2">
    <source>
        <dbReference type="EMBL" id="GLR46749.1"/>
    </source>
</evidence>
<dbReference type="EMBL" id="BSOO01000003">
    <property type="protein sequence ID" value="GLR46749.1"/>
    <property type="molecule type" value="Genomic_DNA"/>
</dbReference>
<accession>A0ABQ5Z7J7</accession>
<name>A0ABQ5Z7J7_9SPHN</name>
<dbReference type="InterPro" id="IPR025514">
    <property type="entry name" value="DUF4402"/>
</dbReference>
<dbReference type="Proteomes" id="UP001156703">
    <property type="component" value="Unassembled WGS sequence"/>
</dbReference>
<protein>
    <recommendedName>
        <fullName evidence="4">DUF4402 domain-containing protein</fullName>
    </recommendedName>
</protein>
<keyword evidence="1" id="KW-0732">Signal</keyword>
<gene>
    <name evidence="2" type="ORF">GCM10007925_04600</name>
</gene>